<sequence>MSDPFGGDEVDFNLEAFLKAAYTDTIAQLHTVPRRASLGRLPVGYDNKPIGNPAFNDVTTTHGMRENSVVSEVLLNWESPFTAETSRYREMANTISEVAYRISEKANTISEVAYRKSRFLGTTLAPERTFIAKDSAAAIAKDIAAAAARTCCSSSGALPGLACSAPPAMFAAPHPASRLAIPSATTPGDGVSGEWPSLPEEQPGYQKHSGAGSDPGELGSGDRAPPMQGLMRARVTW</sequence>
<protein>
    <submittedName>
        <fullName evidence="2">Uncharacterized protein</fullName>
    </submittedName>
</protein>
<accession>A0A7S4JFI2</accession>
<name>A0A7S4JFI2_9EUKA</name>
<dbReference type="AlphaFoldDB" id="A0A7S4JFI2"/>
<feature type="region of interest" description="Disordered" evidence="1">
    <location>
        <begin position="181"/>
        <end position="237"/>
    </location>
</feature>
<organism evidence="2">
    <name type="scientific">Prymnesium polylepis</name>
    <dbReference type="NCBI Taxonomy" id="72548"/>
    <lineage>
        <taxon>Eukaryota</taxon>
        <taxon>Haptista</taxon>
        <taxon>Haptophyta</taxon>
        <taxon>Prymnesiophyceae</taxon>
        <taxon>Prymnesiales</taxon>
        <taxon>Prymnesiaceae</taxon>
        <taxon>Prymnesium</taxon>
    </lineage>
</organism>
<reference evidence="2" key="1">
    <citation type="submission" date="2021-01" db="EMBL/GenBank/DDBJ databases">
        <authorList>
            <person name="Corre E."/>
            <person name="Pelletier E."/>
            <person name="Niang G."/>
            <person name="Scheremetjew M."/>
            <person name="Finn R."/>
            <person name="Kale V."/>
            <person name="Holt S."/>
            <person name="Cochrane G."/>
            <person name="Meng A."/>
            <person name="Brown T."/>
            <person name="Cohen L."/>
        </authorList>
    </citation>
    <scope>NUCLEOTIDE SEQUENCE</scope>
    <source>
        <strain evidence="2">UIO037</strain>
    </source>
</reference>
<gene>
    <name evidence="2" type="ORF">CPOL0286_LOCUS16771</name>
</gene>
<proteinExistence type="predicted"/>
<evidence type="ECO:0000256" key="1">
    <source>
        <dbReference type="SAM" id="MobiDB-lite"/>
    </source>
</evidence>
<evidence type="ECO:0000313" key="2">
    <source>
        <dbReference type="EMBL" id="CAE2262024.1"/>
    </source>
</evidence>
<dbReference type="EMBL" id="HBKO01036684">
    <property type="protein sequence ID" value="CAE2262024.1"/>
    <property type="molecule type" value="Transcribed_RNA"/>
</dbReference>